<feature type="compositionally biased region" description="Polar residues" evidence="2">
    <location>
        <begin position="520"/>
        <end position="542"/>
    </location>
</feature>
<name>A0A6L2N6N7_TANCI</name>
<keyword evidence="1" id="KW-0378">Hydrolase</keyword>
<dbReference type="InterPro" id="IPR039537">
    <property type="entry name" value="Retrotran_Ty1/copia-like"/>
</dbReference>
<dbReference type="GO" id="GO:0003676">
    <property type="term" value="F:nucleic acid binding"/>
    <property type="evidence" value="ECO:0007669"/>
    <property type="project" value="InterPro"/>
</dbReference>
<feature type="domain" description="Integrase catalytic" evidence="3">
    <location>
        <begin position="301"/>
        <end position="367"/>
    </location>
</feature>
<evidence type="ECO:0000256" key="1">
    <source>
        <dbReference type="ARBA" id="ARBA00022670"/>
    </source>
</evidence>
<dbReference type="EMBL" id="BKCJ010008367">
    <property type="protein sequence ID" value="GEU81848.1"/>
    <property type="molecule type" value="Genomic_DNA"/>
</dbReference>
<dbReference type="Pfam" id="PF25597">
    <property type="entry name" value="SH3_retrovirus"/>
    <property type="match status" value="1"/>
</dbReference>
<dbReference type="InterPro" id="IPR057670">
    <property type="entry name" value="SH3_retrovirus"/>
</dbReference>
<dbReference type="Pfam" id="PF22936">
    <property type="entry name" value="Pol_BBD"/>
    <property type="match status" value="1"/>
</dbReference>
<sequence length="1256" mass="140966">MFRINPFKLSREEKYVPNKVRASVRINPITVSRPPVITKKVVNSDSNGLSSTGVDNTAKTRRPQLRSNTKNDRVPSASKSSCIKNEEVEVEEHPKNLLLSKNKKHMSSECNNVKLASQNDIVICAMCKKCLISANHDVCFLNYVNDMNSHGKKQKANVSINENQKKQKPKVIQICLWCVDSGCSKHMTGNLKLLIKFVWKFLGTVRFENDHIAAILGFGDLQWGNILITRVYFVEGLGHNLFSVGQFCDSDLEEHLCPSCEQGKSKRASHPPKPVPNSRQRLHLLHMDLCGPMRITSINGKRTPQQNGFVERRNQTLVEATRTMLIFYRAPLFLWAEAIATVCYTQNRSIIHRRFNKTPYELINGRKPYISFLHVFGTLCYPKNDREDIGKLGAKGDIGYFIGYSADFCAYRVYNRRTKKIMETMNLTLDELSAMAFEQSSLKPELQSMTSGKISSGLDLTNAPSTITTQQQIEGELDLLFEAMYEDYIGGQPSATPRNAPAAQAHPVRHTIIESTIITDTAPTPSNSSSQAPKFPNTSQNVDGLESKQQHAQQQGNQAPLQPESVADNVPNAMFDGNCYRFNPRYAIKECSSCETLYTRNYDCSIGAVEDKIIVPKPPKNCARCTRCGYLVDGPHCQGCALLRQELDENLVTYSLDFQNTSEPSNASTNIVNAPREPYVVKQDNGSCIDEIIFDLNRAPNSPNQFHCFHCKDVLRDGETCKRCTCAKCGSGLGEGLCYICVHNQNSLNDSPRIYETSLQSPPNINHCCYECGDPLDGIFYKRCTCKFCGKDAHTGYNYPSKVPVITISEPCNNQTIDELPQALPNFHPTFHSEAESPFTLDSTPTLVDESPNVFNPLPQPSLYPCEFCGNDAYFGHYCTPQAPFIYPEPCYNQDFNFPQNFQNVPQHMGDEHFNTIPAMESDKFIKSSVENLVPNPSESGGENGCDVLVDFTTFSNVLFDDDYDSDSSDDQSLSDEDVSEKIYSNPLFDEEIIPMEIDQHSLNTESDLIESMPNHDSSVIISSKIDSLFDEFVGELTLLKSIPPGIDETDCHPEKEIRLAKRLLYDNSSHRLPEEIVSDNSNTDIESFSPFPIPNKDSDSHMEEIDLYFNPDDPMPPGIEDDDYDSERDILIFDKLLDNYSISFPANESYHFDIPSPYPPSAKPPDGNTGTLNIKMLGDVSDQKVPIPNLTITRILNQEKSPDLLSHQGFEAFQPSAECPMIINGKNIPLLDVLLFYFYPLDQFKYGGIRSSSVT</sequence>
<evidence type="ECO:0000259" key="3">
    <source>
        <dbReference type="PROSITE" id="PS50994"/>
    </source>
</evidence>
<keyword evidence="1" id="KW-0645">Protease</keyword>
<evidence type="ECO:0000256" key="2">
    <source>
        <dbReference type="SAM" id="MobiDB-lite"/>
    </source>
</evidence>
<dbReference type="InterPro" id="IPR054722">
    <property type="entry name" value="PolX-like_BBD"/>
</dbReference>
<dbReference type="PANTHER" id="PTHR42648:SF18">
    <property type="entry name" value="RETROTRANSPOSON, UNCLASSIFIED-LIKE PROTEIN"/>
    <property type="match status" value="1"/>
</dbReference>
<gene>
    <name evidence="4" type="ORF">Tci_053826</name>
</gene>
<dbReference type="GO" id="GO:0006508">
    <property type="term" value="P:proteolysis"/>
    <property type="evidence" value="ECO:0007669"/>
    <property type="project" value="UniProtKB-KW"/>
</dbReference>
<feature type="compositionally biased region" description="Low complexity" evidence="2">
    <location>
        <begin position="550"/>
        <end position="563"/>
    </location>
</feature>
<dbReference type="GO" id="GO:0008233">
    <property type="term" value="F:peptidase activity"/>
    <property type="evidence" value="ECO:0007669"/>
    <property type="project" value="UniProtKB-KW"/>
</dbReference>
<dbReference type="PROSITE" id="PS50994">
    <property type="entry name" value="INTEGRASE"/>
    <property type="match status" value="1"/>
</dbReference>
<dbReference type="Gene3D" id="3.30.420.10">
    <property type="entry name" value="Ribonuclease H-like superfamily/Ribonuclease H"/>
    <property type="match status" value="1"/>
</dbReference>
<feature type="region of interest" description="Disordered" evidence="2">
    <location>
        <begin position="520"/>
        <end position="568"/>
    </location>
</feature>
<feature type="compositionally biased region" description="Polar residues" evidence="2">
    <location>
        <begin position="41"/>
        <end position="57"/>
    </location>
</feature>
<dbReference type="SUPFAM" id="SSF53098">
    <property type="entry name" value="Ribonuclease H-like"/>
    <property type="match status" value="1"/>
</dbReference>
<accession>A0A6L2N6N7</accession>
<dbReference type="PANTHER" id="PTHR42648">
    <property type="entry name" value="TRANSPOSASE, PUTATIVE-RELATED"/>
    <property type="match status" value="1"/>
</dbReference>
<evidence type="ECO:0000313" key="4">
    <source>
        <dbReference type="EMBL" id="GEU81848.1"/>
    </source>
</evidence>
<comment type="caution">
    <text evidence="4">The sequence shown here is derived from an EMBL/GenBank/DDBJ whole genome shotgun (WGS) entry which is preliminary data.</text>
</comment>
<dbReference type="AlphaFoldDB" id="A0A6L2N6N7"/>
<dbReference type="InterPro" id="IPR012337">
    <property type="entry name" value="RNaseH-like_sf"/>
</dbReference>
<dbReference type="InterPro" id="IPR001584">
    <property type="entry name" value="Integrase_cat-core"/>
</dbReference>
<organism evidence="4">
    <name type="scientific">Tanacetum cinerariifolium</name>
    <name type="common">Dalmatian daisy</name>
    <name type="synonym">Chrysanthemum cinerariifolium</name>
    <dbReference type="NCBI Taxonomy" id="118510"/>
    <lineage>
        <taxon>Eukaryota</taxon>
        <taxon>Viridiplantae</taxon>
        <taxon>Streptophyta</taxon>
        <taxon>Embryophyta</taxon>
        <taxon>Tracheophyta</taxon>
        <taxon>Spermatophyta</taxon>
        <taxon>Magnoliopsida</taxon>
        <taxon>eudicotyledons</taxon>
        <taxon>Gunneridae</taxon>
        <taxon>Pentapetalae</taxon>
        <taxon>asterids</taxon>
        <taxon>campanulids</taxon>
        <taxon>Asterales</taxon>
        <taxon>Asteraceae</taxon>
        <taxon>Asteroideae</taxon>
        <taxon>Anthemideae</taxon>
        <taxon>Anthemidinae</taxon>
        <taxon>Tanacetum</taxon>
    </lineage>
</organism>
<reference evidence="4" key="1">
    <citation type="journal article" date="2019" name="Sci. Rep.">
        <title>Draft genome of Tanacetum cinerariifolium, the natural source of mosquito coil.</title>
        <authorList>
            <person name="Yamashiro T."/>
            <person name="Shiraishi A."/>
            <person name="Satake H."/>
            <person name="Nakayama K."/>
        </authorList>
    </citation>
    <scope>NUCLEOTIDE SEQUENCE</scope>
</reference>
<proteinExistence type="predicted"/>
<dbReference type="InterPro" id="IPR036397">
    <property type="entry name" value="RNaseH_sf"/>
</dbReference>
<feature type="region of interest" description="Disordered" evidence="2">
    <location>
        <begin position="41"/>
        <end position="85"/>
    </location>
</feature>
<dbReference type="GO" id="GO:0015074">
    <property type="term" value="P:DNA integration"/>
    <property type="evidence" value="ECO:0007669"/>
    <property type="project" value="InterPro"/>
</dbReference>
<protein>
    <submittedName>
        <fullName evidence="4">Retrovirus-related Pol polyprotein from transposon TNT 1-94</fullName>
    </submittedName>
</protein>